<reference evidence="3 4" key="1">
    <citation type="submission" date="2021-11" db="EMBL/GenBank/DDBJ databases">
        <title>Black yeast isolated from Biological Soil Crust.</title>
        <authorList>
            <person name="Kurbessoian T."/>
        </authorList>
    </citation>
    <scope>NUCLEOTIDE SEQUENCE [LARGE SCALE GENOMIC DNA]</scope>
    <source>
        <strain evidence="3 4">CCFEE 5522</strain>
    </source>
</reference>
<evidence type="ECO:0000313" key="4">
    <source>
        <dbReference type="Proteomes" id="UP001324427"/>
    </source>
</evidence>
<keyword evidence="2" id="KW-0472">Membrane</keyword>
<evidence type="ECO:0000313" key="3">
    <source>
        <dbReference type="EMBL" id="KAK4545821.1"/>
    </source>
</evidence>
<feature type="transmembrane region" description="Helical" evidence="2">
    <location>
        <begin position="92"/>
        <end position="112"/>
    </location>
</feature>
<dbReference type="PANTHER" id="PTHR37488">
    <property type="entry name" value="DUF1275 DOMAIN-CONTAINING PROTEIN"/>
    <property type="match status" value="1"/>
</dbReference>
<dbReference type="AlphaFoldDB" id="A0AAV9JLC2"/>
<dbReference type="EMBL" id="JAVFHQ010000017">
    <property type="protein sequence ID" value="KAK4545821.1"/>
    <property type="molecule type" value="Genomic_DNA"/>
</dbReference>
<feature type="transmembrane region" description="Helical" evidence="2">
    <location>
        <begin position="124"/>
        <end position="143"/>
    </location>
</feature>
<evidence type="ECO:0000256" key="2">
    <source>
        <dbReference type="SAM" id="Phobius"/>
    </source>
</evidence>
<feature type="transmembrane region" description="Helical" evidence="2">
    <location>
        <begin position="149"/>
        <end position="169"/>
    </location>
</feature>
<comment type="caution">
    <text evidence="3">The sequence shown here is derived from an EMBL/GenBank/DDBJ whole genome shotgun (WGS) entry which is preliminary data.</text>
</comment>
<proteinExistence type="predicted"/>
<feature type="transmembrane region" description="Helical" evidence="2">
    <location>
        <begin position="66"/>
        <end position="86"/>
    </location>
</feature>
<keyword evidence="2" id="KW-1133">Transmembrane helix</keyword>
<dbReference type="Pfam" id="PF06912">
    <property type="entry name" value="DUF1275"/>
    <property type="match status" value="1"/>
</dbReference>
<feature type="transmembrane region" description="Helical" evidence="2">
    <location>
        <begin position="256"/>
        <end position="275"/>
    </location>
</feature>
<dbReference type="Proteomes" id="UP001324427">
    <property type="component" value="Unassembled WGS sequence"/>
</dbReference>
<evidence type="ECO:0000256" key="1">
    <source>
        <dbReference type="SAM" id="MobiDB-lite"/>
    </source>
</evidence>
<sequence>MASSNSNGSGQRAPQRDHEYEGNPLLAGISSQYITFASPEDARKETYATRVQKVQGYLTADITTRWADLVLIVCFALSGLIDSGAYNAYECFVSMMTGNTIFAALGVSDLPVSAPRHAWTKSVCSILAFLLGALLTSVFHRALGERKRWVVATSFAVQAAMIAVSAYLVQLGRSSGSPVKKPSTTGFPADPGFPWLDLVPIALLSFQAAGKVVASRVLQYNALPSVVLTTLYNDLVSDPGLLTGGLLGNVGRNRRLGGLLFYIGGAVAGGAFVTSSLGFSGLLWTAAALKLGVVLAWLLWREEVKKEDSGEA</sequence>
<feature type="region of interest" description="Disordered" evidence="1">
    <location>
        <begin position="1"/>
        <end position="21"/>
    </location>
</feature>
<feature type="compositionally biased region" description="Polar residues" evidence="1">
    <location>
        <begin position="1"/>
        <end position="12"/>
    </location>
</feature>
<protein>
    <recommendedName>
        <fullName evidence="5">DUF1275 domain protein</fullName>
    </recommendedName>
</protein>
<feature type="transmembrane region" description="Helical" evidence="2">
    <location>
        <begin position="281"/>
        <end position="300"/>
    </location>
</feature>
<keyword evidence="2" id="KW-0812">Transmembrane</keyword>
<dbReference type="InterPro" id="IPR010699">
    <property type="entry name" value="DUF1275"/>
</dbReference>
<evidence type="ECO:0008006" key="5">
    <source>
        <dbReference type="Google" id="ProtNLM"/>
    </source>
</evidence>
<gene>
    <name evidence="3" type="ORF">LTR36_002385</name>
</gene>
<accession>A0AAV9JLC2</accession>
<keyword evidence="4" id="KW-1185">Reference proteome</keyword>
<organism evidence="3 4">
    <name type="scientific">Oleoguttula mirabilis</name>
    <dbReference type="NCBI Taxonomy" id="1507867"/>
    <lineage>
        <taxon>Eukaryota</taxon>
        <taxon>Fungi</taxon>
        <taxon>Dikarya</taxon>
        <taxon>Ascomycota</taxon>
        <taxon>Pezizomycotina</taxon>
        <taxon>Dothideomycetes</taxon>
        <taxon>Dothideomycetidae</taxon>
        <taxon>Mycosphaerellales</taxon>
        <taxon>Teratosphaeriaceae</taxon>
        <taxon>Oleoguttula</taxon>
    </lineage>
</organism>
<dbReference type="PANTHER" id="PTHR37488:SF1">
    <property type="entry name" value="DUF1275 DOMAIN PROTEIN"/>
    <property type="match status" value="1"/>
</dbReference>
<name>A0AAV9JLC2_9PEZI</name>